<dbReference type="RefSeq" id="WP_146525123.1">
    <property type="nucleotide sequence ID" value="NZ_SJPV01000002.1"/>
</dbReference>
<evidence type="ECO:0000313" key="3">
    <source>
        <dbReference type="Proteomes" id="UP000319143"/>
    </source>
</evidence>
<protein>
    <submittedName>
        <fullName evidence="2">Uncharacterized protein</fullName>
    </submittedName>
</protein>
<keyword evidence="3" id="KW-1185">Reference proteome</keyword>
<gene>
    <name evidence="2" type="ORF">Poly41_13520</name>
</gene>
<dbReference type="EMBL" id="SJPV01000002">
    <property type="protein sequence ID" value="TWU40519.1"/>
    <property type="molecule type" value="Genomic_DNA"/>
</dbReference>
<evidence type="ECO:0000256" key="1">
    <source>
        <dbReference type="SAM" id="SignalP"/>
    </source>
</evidence>
<accession>A0A5C6E053</accession>
<sequence length="79" mass="8681" precursor="true">MSHQSKKQRITRLAAAAVFSGLCVISATGCQVSLNGQTLPSPYYLQDDIQYFPAGPEFKLPREAAALKAARAEEKLDRR</sequence>
<comment type="caution">
    <text evidence="2">The sequence shown here is derived from an EMBL/GenBank/DDBJ whole genome shotgun (WGS) entry which is preliminary data.</text>
</comment>
<proteinExistence type="predicted"/>
<dbReference type="AlphaFoldDB" id="A0A5C6E053"/>
<dbReference type="OrthoDB" id="292253at2"/>
<name>A0A5C6E053_9BACT</name>
<feature type="signal peptide" evidence="1">
    <location>
        <begin position="1"/>
        <end position="29"/>
    </location>
</feature>
<dbReference type="PROSITE" id="PS51257">
    <property type="entry name" value="PROKAR_LIPOPROTEIN"/>
    <property type="match status" value="1"/>
</dbReference>
<feature type="chain" id="PRO_5022977019" evidence="1">
    <location>
        <begin position="30"/>
        <end position="79"/>
    </location>
</feature>
<dbReference type="Proteomes" id="UP000319143">
    <property type="component" value="Unassembled WGS sequence"/>
</dbReference>
<evidence type="ECO:0000313" key="2">
    <source>
        <dbReference type="EMBL" id="TWU40519.1"/>
    </source>
</evidence>
<reference evidence="2 3" key="1">
    <citation type="submission" date="2019-02" db="EMBL/GenBank/DDBJ databases">
        <title>Deep-cultivation of Planctomycetes and their phenomic and genomic characterization uncovers novel biology.</title>
        <authorList>
            <person name="Wiegand S."/>
            <person name="Jogler M."/>
            <person name="Boedeker C."/>
            <person name="Pinto D."/>
            <person name="Vollmers J."/>
            <person name="Rivas-Marin E."/>
            <person name="Kohn T."/>
            <person name="Peeters S.H."/>
            <person name="Heuer A."/>
            <person name="Rast P."/>
            <person name="Oberbeckmann S."/>
            <person name="Bunk B."/>
            <person name="Jeske O."/>
            <person name="Meyerdierks A."/>
            <person name="Storesund J.E."/>
            <person name="Kallscheuer N."/>
            <person name="Luecker S."/>
            <person name="Lage O.M."/>
            <person name="Pohl T."/>
            <person name="Merkel B.J."/>
            <person name="Hornburger P."/>
            <person name="Mueller R.-W."/>
            <person name="Bruemmer F."/>
            <person name="Labrenz M."/>
            <person name="Spormann A.M."/>
            <person name="Op Den Camp H."/>
            <person name="Overmann J."/>
            <person name="Amann R."/>
            <person name="Jetten M.S.M."/>
            <person name="Mascher T."/>
            <person name="Medema M.H."/>
            <person name="Devos D.P."/>
            <person name="Kaster A.-K."/>
            <person name="Ovreas L."/>
            <person name="Rohde M."/>
            <person name="Galperin M.Y."/>
            <person name="Jogler C."/>
        </authorList>
    </citation>
    <scope>NUCLEOTIDE SEQUENCE [LARGE SCALE GENOMIC DNA]</scope>
    <source>
        <strain evidence="2 3">Poly41</strain>
    </source>
</reference>
<organism evidence="2 3">
    <name type="scientific">Novipirellula artificiosorum</name>
    <dbReference type="NCBI Taxonomy" id="2528016"/>
    <lineage>
        <taxon>Bacteria</taxon>
        <taxon>Pseudomonadati</taxon>
        <taxon>Planctomycetota</taxon>
        <taxon>Planctomycetia</taxon>
        <taxon>Pirellulales</taxon>
        <taxon>Pirellulaceae</taxon>
        <taxon>Novipirellula</taxon>
    </lineage>
</organism>
<keyword evidence="1" id="KW-0732">Signal</keyword>